<evidence type="ECO:0000313" key="3">
    <source>
        <dbReference type="EMBL" id="MFC4986857.1"/>
    </source>
</evidence>
<dbReference type="InterPro" id="IPR029058">
    <property type="entry name" value="AB_hydrolase_fold"/>
</dbReference>
<name>A0ABD5QCW0_9EURY</name>
<dbReference type="InterPro" id="IPR050266">
    <property type="entry name" value="AB_hydrolase_sf"/>
</dbReference>
<evidence type="ECO:0000313" key="4">
    <source>
        <dbReference type="Proteomes" id="UP001595925"/>
    </source>
</evidence>
<dbReference type="PRINTS" id="PR00412">
    <property type="entry name" value="EPOXHYDRLASE"/>
</dbReference>
<dbReference type="RefSeq" id="WP_224829688.1">
    <property type="nucleotide sequence ID" value="NZ_JAIVEF010000024.1"/>
</dbReference>
<dbReference type="Pfam" id="PF00561">
    <property type="entry name" value="Abhydrolase_1"/>
    <property type="match status" value="1"/>
</dbReference>
<comment type="caution">
    <text evidence="3">The sequence shown here is derived from an EMBL/GenBank/DDBJ whole genome shotgun (WGS) entry which is preliminary data.</text>
</comment>
<gene>
    <name evidence="3" type="ORF">ACFPFO_03530</name>
</gene>
<dbReference type="GO" id="GO:0016787">
    <property type="term" value="F:hydrolase activity"/>
    <property type="evidence" value="ECO:0007669"/>
    <property type="project" value="UniProtKB-KW"/>
</dbReference>
<dbReference type="AlphaFoldDB" id="A0ABD5QCW0"/>
<dbReference type="SUPFAM" id="SSF53474">
    <property type="entry name" value="alpha/beta-Hydrolases"/>
    <property type="match status" value="1"/>
</dbReference>
<dbReference type="PRINTS" id="PR00111">
    <property type="entry name" value="ABHYDROLASE"/>
</dbReference>
<protein>
    <submittedName>
        <fullName evidence="3">Alpha/beta fold hydrolase</fullName>
    </submittedName>
</protein>
<evidence type="ECO:0000256" key="1">
    <source>
        <dbReference type="ARBA" id="ARBA00022801"/>
    </source>
</evidence>
<proteinExistence type="predicted"/>
<reference evidence="3 4" key="1">
    <citation type="journal article" date="2019" name="Int. J. Syst. Evol. Microbiol.">
        <title>The Global Catalogue of Microorganisms (GCM) 10K type strain sequencing project: providing services to taxonomists for standard genome sequencing and annotation.</title>
        <authorList>
            <consortium name="The Broad Institute Genomics Platform"/>
            <consortium name="The Broad Institute Genome Sequencing Center for Infectious Disease"/>
            <person name="Wu L."/>
            <person name="Ma J."/>
        </authorList>
    </citation>
    <scope>NUCLEOTIDE SEQUENCE [LARGE SCALE GENOMIC DNA]</scope>
    <source>
        <strain evidence="3 4">CGMCC 1.15824</strain>
    </source>
</reference>
<evidence type="ECO:0000259" key="2">
    <source>
        <dbReference type="Pfam" id="PF00561"/>
    </source>
</evidence>
<keyword evidence="4" id="KW-1185">Reference proteome</keyword>
<dbReference type="PANTHER" id="PTHR43798:SF31">
    <property type="entry name" value="AB HYDROLASE SUPERFAMILY PROTEIN YCLE"/>
    <property type="match status" value="1"/>
</dbReference>
<feature type="domain" description="AB hydrolase-1" evidence="2">
    <location>
        <begin position="22"/>
        <end position="161"/>
    </location>
</feature>
<dbReference type="EMBL" id="JBHSJG010000010">
    <property type="protein sequence ID" value="MFC4986857.1"/>
    <property type="molecule type" value="Genomic_DNA"/>
</dbReference>
<dbReference type="Proteomes" id="UP001595925">
    <property type="component" value="Unassembled WGS sequence"/>
</dbReference>
<dbReference type="PANTHER" id="PTHR43798">
    <property type="entry name" value="MONOACYLGLYCEROL LIPASE"/>
    <property type="match status" value="1"/>
</dbReference>
<sequence>MRRASITEDTSLAYRDLGQGDPVILLHGGCMNHRVWESQICALLDSGYRVIAPDLRGHGRSDAPDSSYTVEMYAEDLATLSDALRIDDFALVGWSLGATIAATFAKDYRDRLTKLVLVSSSIFSDISQVESGKQRESELPLGKMIDNQRRNRPRGMERFVAGMFGSKGHEQAIEWLWSIGMQTPMWVAVRTLEIYRDPAANRLHEGLNALDIPVAIFHGALDGSATLDEARIIVDEILTDGHFVPFHESGHVPFLEESERFDEALVSFLED</sequence>
<accession>A0ABD5QCW0</accession>
<dbReference type="InterPro" id="IPR000639">
    <property type="entry name" value="Epox_hydrolase-like"/>
</dbReference>
<keyword evidence="1 3" id="KW-0378">Hydrolase</keyword>
<dbReference type="InterPro" id="IPR000073">
    <property type="entry name" value="AB_hydrolase_1"/>
</dbReference>
<dbReference type="Gene3D" id="3.40.50.1820">
    <property type="entry name" value="alpha/beta hydrolase"/>
    <property type="match status" value="1"/>
</dbReference>
<organism evidence="3 4">
    <name type="scientific">Saliphagus infecundisoli</name>
    <dbReference type="NCBI Taxonomy" id="1849069"/>
    <lineage>
        <taxon>Archaea</taxon>
        <taxon>Methanobacteriati</taxon>
        <taxon>Methanobacteriota</taxon>
        <taxon>Stenosarchaea group</taxon>
        <taxon>Halobacteria</taxon>
        <taxon>Halobacteriales</taxon>
        <taxon>Natrialbaceae</taxon>
        <taxon>Saliphagus</taxon>
    </lineage>
</organism>